<dbReference type="RefSeq" id="WP_066410166.1">
    <property type="nucleotide sequence ID" value="NZ_FKBS01000013.1"/>
</dbReference>
<dbReference type="SUPFAM" id="SSF55846">
    <property type="entry name" value="N-acetylmuramoyl-L-alanine amidase-like"/>
    <property type="match status" value="1"/>
</dbReference>
<organism evidence="8 9">
    <name type="scientific">Bordetella ansorpii</name>
    <dbReference type="NCBI Taxonomy" id="288768"/>
    <lineage>
        <taxon>Bacteria</taxon>
        <taxon>Pseudomonadati</taxon>
        <taxon>Pseudomonadota</taxon>
        <taxon>Betaproteobacteria</taxon>
        <taxon>Burkholderiales</taxon>
        <taxon>Alcaligenaceae</taxon>
        <taxon>Bordetella</taxon>
    </lineage>
</organism>
<dbReference type="GO" id="GO:0071555">
    <property type="term" value="P:cell wall organization"/>
    <property type="evidence" value="ECO:0007669"/>
    <property type="project" value="UniProtKB-KW"/>
</dbReference>
<feature type="signal peptide" evidence="6">
    <location>
        <begin position="1"/>
        <end position="25"/>
    </location>
</feature>
<reference evidence="8 9" key="1">
    <citation type="submission" date="2016-03" db="EMBL/GenBank/DDBJ databases">
        <authorList>
            <consortium name="Pathogen Informatics"/>
        </authorList>
    </citation>
    <scope>NUCLEOTIDE SEQUENCE [LARGE SCALE GENOMIC DNA]</scope>
    <source>
        <strain evidence="8 9">NCTC13364</strain>
    </source>
</reference>
<evidence type="ECO:0000256" key="5">
    <source>
        <dbReference type="ARBA" id="ARBA00023316"/>
    </source>
</evidence>
<dbReference type="Proteomes" id="UP000077037">
    <property type="component" value="Unassembled WGS sequence"/>
</dbReference>
<keyword evidence="6" id="KW-0732">Signal</keyword>
<dbReference type="PROSITE" id="PS51257">
    <property type="entry name" value="PROKAR_LIPOPROTEIN"/>
    <property type="match status" value="1"/>
</dbReference>
<sequence>MTTPHRHSLLPCCLPLLLLAGCATQAPTPPDLDIDTSIQAVSHGSRVRHVVLHYTSTTRDHSLQLLSQGGVSSHYLITDDSRPHIYRLVPEDRNAWHAGPSGWYGQPSINATSIGIEIVNAGWTDGPGGRQWQPYAPAQVRSLIALLQDIVKRHGIEPQNVVGHSDVAPQRKVDPGPLFPWHDLAQAGIGRWYDEGGKAAHLARLQTQPLPDVLWFQQQLKRLGYDCPQDGRLEQPTRNVLAAFQMHYRPAVHDGTPDVETAAIMLAML</sequence>
<dbReference type="InterPro" id="IPR051206">
    <property type="entry name" value="NAMLAA_amidase_2"/>
</dbReference>
<dbReference type="EC" id="3.5.1.28" evidence="3"/>
<comment type="similarity">
    <text evidence="2">Belongs to the N-acetylmuramoyl-L-alanine amidase 2 family.</text>
</comment>
<dbReference type="GO" id="GO:0009253">
    <property type="term" value="P:peptidoglycan catabolic process"/>
    <property type="evidence" value="ECO:0007669"/>
    <property type="project" value="InterPro"/>
</dbReference>
<evidence type="ECO:0000256" key="3">
    <source>
        <dbReference type="ARBA" id="ARBA00011901"/>
    </source>
</evidence>
<evidence type="ECO:0000259" key="7">
    <source>
        <dbReference type="SMART" id="SM00644"/>
    </source>
</evidence>
<dbReference type="CDD" id="cd06583">
    <property type="entry name" value="PGRP"/>
    <property type="match status" value="1"/>
</dbReference>
<dbReference type="EMBL" id="FKBS01000013">
    <property type="protein sequence ID" value="SAI09447.1"/>
    <property type="molecule type" value="Genomic_DNA"/>
</dbReference>
<evidence type="ECO:0000256" key="4">
    <source>
        <dbReference type="ARBA" id="ARBA00022801"/>
    </source>
</evidence>
<dbReference type="PANTHER" id="PTHR30417:SF1">
    <property type="entry name" value="N-ACETYLMURAMOYL-L-ALANINE AMIDASE AMID"/>
    <property type="match status" value="1"/>
</dbReference>
<dbReference type="AlphaFoldDB" id="A0A157MK79"/>
<name>A0A157MK79_9BORD</name>
<dbReference type="FunFam" id="3.40.80.10:FF:000003">
    <property type="entry name" value="N-acetylmuramoyl-L-alanine amidase"/>
    <property type="match status" value="1"/>
</dbReference>
<evidence type="ECO:0000313" key="8">
    <source>
        <dbReference type="EMBL" id="SAI09447.1"/>
    </source>
</evidence>
<protein>
    <recommendedName>
        <fullName evidence="3">N-acetylmuramoyl-L-alanine amidase</fullName>
        <ecNumber evidence="3">3.5.1.28</ecNumber>
    </recommendedName>
</protein>
<dbReference type="Pfam" id="PF01471">
    <property type="entry name" value="PG_binding_1"/>
    <property type="match status" value="1"/>
</dbReference>
<dbReference type="PANTHER" id="PTHR30417">
    <property type="entry name" value="N-ACETYLMURAMOYL-L-ALANINE AMIDASE AMID"/>
    <property type="match status" value="1"/>
</dbReference>
<accession>A0A157MK79</accession>
<dbReference type="InterPro" id="IPR036365">
    <property type="entry name" value="PGBD-like_sf"/>
</dbReference>
<dbReference type="OrthoDB" id="9794842at2"/>
<evidence type="ECO:0000313" key="9">
    <source>
        <dbReference type="Proteomes" id="UP000077037"/>
    </source>
</evidence>
<comment type="catalytic activity">
    <reaction evidence="1">
        <text>Hydrolyzes the link between N-acetylmuramoyl residues and L-amino acid residues in certain cell-wall glycopeptides.</text>
        <dbReference type="EC" id="3.5.1.28"/>
    </reaction>
</comment>
<dbReference type="GO" id="GO:0009254">
    <property type="term" value="P:peptidoglycan turnover"/>
    <property type="evidence" value="ECO:0007669"/>
    <property type="project" value="TreeGrafter"/>
</dbReference>
<evidence type="ECO:0000256" key="1">
    <source>
        <dbReference type="ARBA" id="ARBA00001561"/>
    </source>
</evidence>
<dbReference type="InterPro" id="IPR002477">
    <property type="entry name" value="Peptidoglycan-bd-like"/>
</dbReference>
<dbReference type="GO" id="GO:0008745">
    <property type="term" value="F:N-acetylmuramoyl-L-alanine amidase activity"/>
    <property type="evidence" value="ECO:0007669"/>
    <property type="project" value="UniProtKB-EC"/>
</dbReference>
<evidence type="ECO:0000256" key="6">
    <source>
        <dbReference type="SAM" id="SignalP"/>
    </source>
</evidence>
<feature type="chain" id="PRO_5007614302" description="N-acetylmuramoyl-L-alanine amidase" evidence="6">
    <location>
        <begin position="26"/>
        <end position="269"/>
    </location>
</feature>
<dbReference type="Gene3D" id="1.10.101.10">
    <property type="entry name" value="PGBD-like superfamily/PGBD"/>
    <property type="match status" value="1"/>
</dbReference>
<gene>
    <name evidence="8" type="primary">amiD</name>
    <name evidence="8" type="ORF">SAMEA1982600_01255</name>
</gene>
<evidence type="ECO:0000256" key="2">
    <source>
        <dbReference type="ARBA" id="ARBA00007553"/>
    </source>
</evidence>
<dbReference type="Gene3D" id="3.40.80.10">
    <property type="entry name" value="Peptidoglycan recognition protein-like"/>
    <property type="match status" value="1"/>
</dbReference>
<keyword evidence="5" id="KW-0961">Cell wall biogenesis/degradation</keyword>
<dbReference type="InterPro" id="IPR036505">
    <property type="entry name" value="Amidase/PGRP_sf"/>
</dbReference>
<dbReference type="GO" id="GO:0019867">
    <property type="term" value="C:outer membrane"/>
    <property type="evidence" value="ECO:0007669"/>
    <property type="project" value="TreeGrafter"/>
</dbReference>
<dbReference type="InterPro" id="IPR036366">
    <property type="entry name" value="PGBDSf"/>
</dbReference>
<dbReference type="Pfam" id="PF01510">
    <property type="entry name" value="Amidase_2"/>
    <property type="match status" value="1"/>
</dbReference>
<dbReference type="SMART" id="SM00644">
    <property type="entry name" value="Ami_2"/>
    <property type="match status" value="1"/>
</dbReference>
<keyword evidence="4 8" id="KW-0378">Hydrolase</keyword>
<dbReference type="SUPFAM" id="SSF47090">
    <property type="entry name" value="PGBD-like"/>
    <property type="match status" value="1"/>
</dbReference>
<feature type="domain" description="N-acetylmuramoyl-L-alanine amidase" evidence="7">
    <location>
        <begin position="35"/>
        <end position="176"/>
    </location>
</feature>
<dbReference type="InterPro" id="IPR002502">
    <property type="entry name" value="Amidase_domain"/>
</dbReference>
<proteinExistence type="inferred from homology"/>